<feature type="transmembrane region" description="Helical" evidence="7">
    <location>
        <begin position="305"/>
        <end position="326"/>
    </location>
</feature>
<dbReference type="OrthoDB" id="10253869at2759"/>
<dbReference type="GO" id="GO:0050563">
    <property type="term" value="F:trans-feruloyl-CoA synthase activity"/>
    <property type="evidence" value="ECO:0007669"/>
    <property type="project" value="UniProtKB-ARBA"/>
</dbReference>
<evidence type="ECO:0000313" key="10">
    <source>
        <dbReference type="Proteomes" id="UP000504604"/>
    </source>
</evidence>
<dbReference type="AlphaFoldDB" id="A0A6I9TNU6"/>
<keyword evidence="6" id="KW-0587">Phenylpropanoid metabolism</keyword>
<evidence type="ECO:0000259" key="8">
    <source>
        <dbReference type="Pfam" id="PF00501"/>
    </source>
</evidence>
<dbReference type="RefSeq" id="XP_011087272.2">
    <property type="nucleotide sequence ID" value="XM_011088970.2"/>
</dbReference>
<dbReference type="GO" id="GO:0005524">
    <property type="term" value="F:ATP binding"/>
    <property type="evidence" value="ECO:0007669"/>
    <property type="project" value="UniProtKB-KW"/>
</dbReference>
<dbReference type="SUPFAM" id="SSF56801">
    <property type="entry name" value="Acetyl-CoA synthetase-like"/>
    <property type="match status" value="1"/>
</dbReference>
<dbReference type="FunFam" id="3.40.50.12780:FF:000003">
    <property type="entry name" value="Long-chain-fatty-acid--CoA ligase FadD"/>
    <property type="match status" value="1"/>
</dbReference>
<feature type="domain" description="AMP-dependent synthetase/ligase" evidence="8">
    <location>
        <begin position="112"/>
        <end position="475"/>
    </location>
</feature>
<dbReference type="GeneID" id="105168813"/>
<evidence type="ECO:0000313" key="11">
    <source>
        <dbReference type="RefSeq" id="XP_011087272.2"/>
    </source>
</evidence>
<dbReference type="PANTHER" id="PTHR24096">
    <property type="entry name" value="LONG-CHAIN-FATTY-ACID--COA LIGASE"/>
    <property type="match status" value="1"/>
</dbReference>
<keyword evidence="7" id="KW-1133">Transmembrane helix</keyword>
<dbReference type="InterPro" id="IPR045851">
    <property type="entry name" value="AMP-bd_C_sf"/>
</dbReference>
<comment type="pathway">
    <text evidence="1">Phytoalexin biosynthesis; 3,4',5-trihydroxystilbene biosynthesis; 3,4',5-trihydroxystilbene from trans-4-coumarate: step 1/2.</text>
</comment>
<keyword evidence="7" id="KW-0812">Transmembrane</keyword>
<organism evidence="10 11">
    <name type="scientific">Sesamum indicum</name>
    <name type="common">Oriental sesame</name>
    <name type="synonym">Sesamum orientale</name>
    <dbReference type="NCBI Taxonomy" id="4182"/>
    <lineage>
        <taxon>Eukaryota</taxon>
        <taxon>Viridiplantae</taxon>
        <taxon>Streptophyta</taxon>
        <taxon>Embryophyta</taxon>
        <taxon>Tracheophyta</taxon>
        <taxon>Spermatophyta</taxon>
        <taxon>Magnoliopsida</taxon>
        <taxon>eudicotyledons</taxon>
        <taxon>Gunneridae</taxon>
        <taxon>Pentapetalae</taxon>
        <taxon>asterids</taxon>
        <taxon>lamiids</taxon>
        <taxon>Lamiales</taxon>
        <taxon>Pedaliaceae</taxon>
        <taxon>Sesamum</taxon>
    </lineage>
</organism>
<dbReference type="Proteomes" id="UP000504604">
    <property type="component" value="Linkage group LG8"/>
</dbReference>
<evidence type="ECO:0000256" key="4">
    <source>
        <dbReference type="ARBA" id="ARBA00022741"/>
    </source>
</evidence>
<keyword evidence="10" id="KW-1185">Reference proteome</keyword>
<evidence type="ECO:0000256" key="2">
    <source>
        <dbReference type="ARBA" id="ARBA00006432"/>
    </source>
</evidence>
<dbReference type="Gene3D" id="3.30.300.30">
    <property type="match status" value="1"/>
</dbReference>
<dbReference type="InterPro" id="IPR020845">
    <property type="entry name" value="AMP-binding_CS"/>
</dbReference>
<feature type="domain" description="AMP-binding enzyme C-terminal" evidence="9">
    <location>
        <begin position="526"/>
        <end position="601"/>
    </location>
</feature>
<evidence type="ECO:0000256" key="3">
    <source>
        <dbReference type="ARBA" id="ARBA00022598"/>
    </source>
</evidence>
<dbReference type="GO" id="GO:0009698">
    <property type="term" value="P:phenylpropanoid metabolic process"/>
    <property type="evidence" value="ECO:0007669"/>
    <property type="project" value="UniProtKB-KW"/>
</dbReference>
<keyword evidence="7" id="KW-0472">Membrane</keyword>
<protein>
    <submittedName>
        <fullName evidence="11">4-coumarate--CoA ligase-like 7</fullName>
    </submittedName>
</protein>
<dbReference type="InterPro" id="IPR025110">
    <property type="entry name" value="AMP-bd_C"/>
</dbReference>
<evidence type="ECO:0000256" key="7">
    <source>
        <dbReference type="SAM" id="Phobius"/>
    </source>
</evidence>
<keyword evidence="5" id="KW-0067">ATP-binding</keyword>
<evidence type="ECO:0000256" key="5">
    <source>
        <dbReference type="ARBA" id="ARBA00022840"/>
    </source>
</evidence>
<dbReference type="UniPathway" id="UPA00372">
    <property type="reaction ID" value="UER00547"/>
</dbReference>
<dbReference type="InParanoid" id="A0A6I9TNU6"/>
<proteinExistence type="inferred from homology"/>
<dbReference type="GO" id="GO:0106286">
    <property type="term" value="F:(E)-caffeate-CoA ligase activity"/>
    <property type="evidence" value="ECO:0007669"/>
    <property type="project" value="UniProtKB-ARBA"/>
</dbReference>
<dbReference type="CDD" id="cd05904">
    <property type="entry name" value="4CL"/>
    <property type="match status" value="1"/>
</dbReference>
<dbReference type="PROSITE" id="PS00455">
    <property type="entry name" value="AMP_BINDING"/>
    <property type="match status" value="1"/>
</dbReference>
<keyword evidence="3" id="KW-0436">Ligase</keyword>
<dbReference type="Pfam" id="PF00501">
    <property type="entry name" value="AMP-binding"/>
    <property type="match status" value="1"/>
</dbReference>
<dbReference type="KEGG" id="sind:105168813"/>
<gene>
    <name evidence="11" type="primary">LOC105168813</name>
</gene>
<dbReference type="InterPro" id="IPR000873">
    <property type="entry name" value="AMP-dep_synth/lig_dom"/>
</dbReference>
<sequence length="615" mass="68068">MKLKTCMHVMNMLTGSFTARFSSTSAAGHFSARNRSWFLFQPPACAFQNKLRICMMPLKYHVSTFNFRAMQTETTPTPLLYSEDGIHRSPRPPIFLPNLSMISFLFRKLPSNAHSPALIQAETGQTLTFSDLKTQVFNFSKTLLDFNISKNDVVLIISPNSLLFPVAIFAVVAVGAIATTANPLCTAAEISKQVKDSNPKLIITTPQLHDKIKHLNLPCIMLATSKIPIYSSTTSSNSTWYYSHSDTFSSDIALPPVMQTDVAAILYSSGTTGTSKGVVLTHRNFIASALMMTSDQESYGDSRNVFLCFLPMFHIFGLSALLYAQLQRGNTVVVMARHEMKKMLSAVEKYKVTHLWVVPPVVVELAKHQEMVKEYDISSVREILSGAAPLGKETAEECARIFPDAVVYQGYGMTETGGPISFGNVRTDTPYSGSTGVLAPGVEAQIVNLGTMKPLPPLRRGEIWVRGLMVMQGYFNNQKATMETIDEQGWLHTGDIGYFDEKGRLYVVDRVKELIKCNGYQVAPAELEELLLTHPEIKDAAVIGLADAEVGEVPIAYVVRSSTTSLVEEEVKTFIAEQVAAYKRLRRVIFTDSIPKSASGKILRKELAQRFLSKL</sequence>
<evidence type="ECO:0000256" key="1">
    <source>
        <dbReference type="ARBA" id="ARBA00004930"/>
    </source>
</evidence>
<feature type="transmembrane region" description="Helical" evidence="7">
    <location>
        <begin position="162"/>
        <end position="185"/>
    </location>
</feature>
<dbReference type="PANTHER" id="PTHR24096:SF417">
    <property type="entry name" value="AMP-DEPENDENT SYNTHETASE_LIGASE"/>
    <property type="match status" value="1"/>
</dbReference>
<name>A0A6I9TNU6_SESIN</name>
<accession>A0A6I9TNU6</accession>
<reference evidence="11" key="1">
    <citation type="submission" date="2025-08" db="UniProtKB">
        <authorList>
            <consortium name="RefSeq"/>
        </authorList>
    </citation>
    <scope>IDENTIFICATION</scope>
</reference>
<evidence type="ECO:0000259" key="9">
    <source>
        <dbReference type="Pfam" id="PF13193"/>
    </source>
</evidence>
<comment type="similarity">
    <text evidence="2">Belongs to the ATP-dependent AMP-binding enzyme family.</text>
</comment>
<dbReference type="FunFam" id="3.30.300.30:FF:000007">
    <property type="entry name" value="4-coumarate--CoA ligase 2"/>
    <property type="match status" value="1"/>
</dbReference>
<dbReference type="Gene3D" id="3.40.50.12780">
    <property type="entry name" value="N-terminal domain of ligase-like"/>
    <property type="match status" value="1"/>
</dbReference>
<evidence type="ECO:0000256" key="6">
    <source>
        <dbReference type="ARBA" id="ARBA00023051"/>
    </source>
</evidence>
<keyword evidence="4" id="KW-0547">Nucleotide-binding</keyword>
<dbReference type="InterPro" id="IPR042099">
    <property type="entry name" value="ANL_N_sf"/>
</dbReference>
<dbReference type="Pfam" id="PF13193">
    <property type="entry name" value="AMP-binding_C"/>
    <property type="match status" value="1"/>
</dbReference>